<dbReference type="PANTHER" id="PTHR38790:SF8">
    <property type="entry name" value="F-BOX DOMAIN-CONTAINING PROTEIN"/>
    <property type="match status" value="1"/>
</dbReference>
<reference evidence="1" key="2">
    <citation type="submission" date="2020-09" db="EMBL/GenBank/DDBJ databases">
        <title>Reference genome assembly for Australian Ascochyta lentis isolate Al4.</title>
        <authorList>
            <person name="Lee R.C."/>
            <person name="Farfan-Caceres L.M."/>
            <person name="Debler J.W."/>
            <person name="Williams A.H."/>
            <person name="Henares B.M."/>
        </authorList>
    </citation>
    <scope>NUCLEOTIDE SEQUENCE</scope>
    <source>
        <strain evidence="1">Al4</strain>
    </source>
</reference>
<organism evidence="1 2">
    <name type="scientific">Ascochyta lentis</name>
    <dbReference type="NCBI Taxonomy" id="205686"/>
    <lineage>
        <taxon>Eukaryota</taxon>
        <taxon>Fungi</taxon>
        <taxon>Dikarya</taxon>
        <taxon>Ascomycota</taxon>
        <taxon>Pezizomycotina</taxon>
        <taxon>Dothideomycetes</taxon>
        <taxon>Pleosporomycetidae</taxon>
        <taxon>Pleosporales</taxon>
        <taxon>Pleosporineae</taxon>
        <taxon>Didymellaceae</taxon>
        <taxon>Ascochyta</taxon>
    </lineage>
</organism>
<protein>
    <submittedName>
        <fullName evidence="1">Uncharacterized protein</fullName>
    </submittedName>
</protein>
<dbReference type="PANTHER" id="PTHR38790">
    <property type="entry name" value="2EXR DOMAIN-CONTAINING PROTEIN-RELATED"/>
    <property type="match status" value="1"/>
</dbReference>
<dbReference type="AlphaFoldDB" id="A0A8H7JB73"/>
<accession>A0A8H7JB73</accession>
<proteinExistence type="predicted"/>
<reference evidence="1" key="1">
    <citation type="submission" date="2018-12" db="EMBL/GenBank/DDBJ databases">
        <authorList>
            <person name="Syme R.A."/>
            <person name="Farfan-Caceres L."/>
            <person name="Lichtenzveig J."/>
        </authorList>
    </citation>
    <scope>NUCLEOTIDE SEQUENCE</scope>
    <source>
        <strain evidence="1">Al4</strain>
    </source>
</reference>
<dbReference type="Proteomes" id="UP000651452">
    <property type="component" value="Unassembled WGS sequence"/>
</dbReference>
<comment type="caution">
    <text evidence="1">The sequence shown here is derived from an EMBL/GenBank/DDBJ whole genome shotgun (WGS) entry which is preliminary data.</text>
</comment>
<sequence length="468" mass="53662">MEPKKRLLGVFVPKQSGKPVDLVEQAYVLAPPPFSTERRLQLDFPPDYEKENIVTLLNMARGRRIDLEVDVIKARLILYLRRTDDKDRRKHKAWLADAAFHIKNKNQPDLLLERHYCSLWYCEQFLIDEKLADRLDQTLASTYTADPSRKSFMDLPAEVRNMIYGFSMFSSKVSPVWKLSNCSRRNGRLEHALYFGSENSSRRFHVALSTSTLGLLSAMSTQIRHETRSYFWAKLKFRLSPDCDIVQFLETIGPDGRASIPELDKYPGNLGSTKHGPEGAASFQGLLQKLKTCVGLQSIILELNISNIFYQDVEALRDFLIGGKKLLSPGLENLATILTSLPRLKYVFLKVESCVQRGGGCHLCGPWHQEHDKFLRFAFSGKRQGLLWKEVEKRLQARHTQVEQLGSWDNNDNQNVNDGENGDEDSYAKLDGRIFVRIDYANWKSETHIENGDLLDYQSWLQTSAARD</sequence>
<dbReference type="EMBL" id="RZGK01000005">
    <property type="protein sequence ID" value="KAF9698958.1"/>
    <property type="molecule type" value="Genomic_DNA"/>
</dbReference>
<evidence type="ECO:0000313" key="2">
    <source>
        <dbReference type="Proteomes" id="UP000651452"/>
    </source>
</evidence>
<keyword evidence="2" id="KW-1185">Reference proteome</keyword>
<name>A0A8H7JB73_9PLEO</name>
<dbReference type="OrthoDB" id="3798446at2759"/>
<gene>
    <name evidence="1" type="ORF">EKO04_002730</name>
</gene>
<evidence type="ECO:0000313" key="1">
    <source>
        <dbReference type="EMBL" id="KAF9698958.1"/>
    </source>
</evidence>